<name>A0A9P9AA85_9PEZI</name>
<feature type="region of interest" description="Disordered" evidence="1">
    <location>
        <begin position="60"/>
        <end position="89"/>
    </location>
</feature>
<organism evidence="2 3">
    <name type="scientific">Plectosphaerella plurivora</name>
    <dbReference type="NCBI Taxonomy" id="936078"/>
    <lineage>
        <taxon>Eukaryota</taxon>
        <taxon>Fungi</taxon>
        <taxon>Dikarya</taxon>
        <taxon>Ascomycota</taxon>
        <taxon>Pezizomycotina</taxon>
        <taxon>Sordariomycetes</taxon>
        <taxon>Hypocreomycetidae</taxon>
        <taxon>Glomerellales</taxon>
        <taxon>Plectosphaerellaceae</taxon>
        <taxon>Plectosphaerella</taxon>
    </lineage>
</organism>
<gene>
    <name evidence="2" type="ORF">F5X68DRAFT_211172</name>
</gene>
<dbReference type="AlphaFoldDB" id="A0A9P9AA85"/>
<reference evidence="2" key="1">
    <citation type="journal article" date="2021" name="Nat. Commun.">
        <title>Genetic determinants of endophytism in the Arabidopsis root mycobiome.</title>
        <authorList>
            <person name="Mesny F."/>
            <person name="Miyauchi S."/>
            <person name="Thiergart T."/>
            <person name="Pickel B."/>
            <person name="Atanasova L."/>
            <person name="Karlsson M."/>
            <person name="Huettel B."/>
            <person name="Barry K.W."/>
            <person name="Haridas S."/>
            <person name="Chen C."/>
            <person name="Bauer D."/>
            <person name="Andreopoulos W."/>
            <person name="Pangilinan J."/>
            <person name="LaButti K."/>
            <person name="Riley R."/>
            <person name="Lipzen A."/>
            <person name="Clum A."/>
            <person name="Drula E."/>
            <person name="Henrissat B."/>
            <person name="Kohler A."/>
            <person name="Grigoriev I.V."/>
            <person name="Martin F.M."/>
            <person name="Hacquard S."/>
        </authorList>
    </citation>
    <scope>NUCLEOTIDE SEQUENCE</scope>
    <source>
        <strain evidence="2">MPI-SDFR-AT-0117</strain>
    </source>
</reference>
<evidence type="ECO:0000313" key="3">
    <source>
        <dbReference type="Proteomes" id="UP000770015"/>
    </source>
</evidence>
<evidence type="ECO:0000256" key="1">
    <source>
        <dbReference type="SAM" id="MobiDB-lite"/>
    </source>
</evidence>
<keyword evidence="3" id="KW-1185">Reference proteome</keyword>
<dbReference type="Proteomes" id="UP000770015">
    <property type="component" value="Unassembled WGS sequence"/>
</dbReference>
<evidence type="ECO:0000313" key="2">
    <source>
        <dbReference type="EMBL" id="KAH6682107.1"/>
    </source>
</evidence>
<accession>A0A9P9AA85</accession>
<dbReference type="EMBL" id="JAGSXJ010000018">
    <property type="protein sequence ID" value="KAH6682107.1"/>
    <property type="molecule type" value="Genomic_DNA"/>
</dbReference>
<sequence length="89" mass="9466">MTCRVLATGSRAVSARRIWAFFPLARRLCHAGILLALSEGSCISVAGKCDVEPDASTAEVSFSSHRSKEGRRRTSAMAIGRQRSVASAA</sequence>
<comment type="caution">
    <text evidence="2">The sequence shown here is derived from an EMBL/GenBank/DDBJ whole genome shotgun (WGS) entry which is preliminary data.</text>
</comment>
<proteinExistence type="predicted"/>
<protein>
    <submittedName>
        <fullName evidence="2">Uncharacterized protein</fullName>
    </submittedName>
</protein>